<evidence type="ECO:0000313" key="2">
    <source>
        <dbReference type="EMBL" id="GGD51350.1"/>
    </source>
</evidence>
<dbReference type="EMBL" id="BMGJ01000001">
    <property type="protein sequence ID" value="GGD51350.1"/>
    <property type="molecule type" value="Genomic_DNA"/>
</dbReference>
<evidence type="ECO:0000256" key="1">
    <source>
        <dbReference type="SAM" id="SignalP"/>
    </source>
</evidence>
<proteinExistence type="predicted"/>
<reference evidence="3" key="1">
    <citation type="journal article" date="2019" name="Int. J. Syst. Evol. Microbiol.">
        <title>The Global Catalogue of Microorganisms (GCM) 10K type strain sequencing project: providing services to taxonomists for standard genome sequencing and annotation.</title>
        <authorList>
            <consortium name="The Broad Institute Genomics Platform"/>
            <consortium name="The Broad Institute Genome Sequencing Center for Infectious Disease"/>
            <person name="Wu L."/>
            <person name="Ma J."/>
        </authorList>
    </citation>
    <scope>NUCLEOTIDE SEQUENCE [LARGE SCALE GENOMIC DNA]</scope>
    <source>
        <strain evidence="3">CGMCC 1.12923</strain>
    </source>
</reference>
<comment type="caution">
    <text evidence="2">The sequence shown here is derived from an EMBL/GenBank/DDBJ whole genome shotgun (WGS) entry which is preliminary data.</text>
</comment>
<dbReference type="Gene3D" id="2.130.10.10">
    <property type="entry name" value="YVTN repeat-like/Quinoprotein amine dehydrogenase"/>
    <property type="match status" value="2"/>
</dbReference>
<dbReference type="Proteomes" id="UP000614272">
    <property type="component" value="Unassembled WGS sequence"/>
</dbReference>
<accession>A0ABQ1QZY0</accession>
<dbReference type="PROSITE" id="PS51257">
    <property type="entry name" value="PROKAR_LIPOPROTEIN"/>
    <property type="match status" value="1"/>
</dbReference>
<dbReference type="RefSeq" id="WP_099034603.1">
    <property type="nucleotide sequence ID" value="NZ_BMGJ01000001.1"/>
</dbReference>
<sequence length="354" mass="39388">MSAVKVISLIVSILFLAACNSSEDGKASIPEPDPTPEFTSQGLDGHIIHRLISTPQQLYAGTDQGLYVSQQEGQWQRLTEQNWEVMDLAIVDDTRLLVSYKIDAKFFLAESTDSGQTWQIPQSDFGGTDQQSQGLSEPIRRMQYHQDKLYGVGYNVLAVSEDFGRNWQLLAGSWNGFATGMSALTVNSNGVDIWYGGQGAIENPLLMHYRTDNMTYEAFPDIDELLSVPSTVKGIVFAPDSSHTLFVSGEGGIIKSSDNGETWQALNTNDNSRFYFDLVLDPDNKDILYTAGWNKNFEDPQSLIVEISEDGGQSWESYQHPDNDLFGGVFSMVIHQQQLYLGLYKGGVMQVTFQ</sequence>
<keyword evidence="1" id="KW-0732">Signal</keyword>
<evidence type="ECO:0000313" key="3">
    <source>
        <dbReference type="Proteomes" id="UP000614272"/>
    </source>
</evidence>
<dbReference type="SUPFAM" id="SSF110296">
    <property type="entry name" value="Oligoxyloglucan reducing end-specific cellobiohydrolase"/>
    <property type="match status" value="1"/>
</dbReference>
<feature type="signal peptide" evidence="1">
    <location>
        <begin position="1"/>
        <end position="17"/>
    </location>
</feature>
<name>A0ABQ1QZY0_9ALTE</name>
<evidence type="ECO:0008006" key="4">
    <source>
        <dbReference type="Google" id="ProtNLM"/>
    </source>
</evidence>
<keyword evidence="3" id="KW-1185">Reference proteome</keyword>
<organism evidence="2 3">
    <name type="scientific">Lacimicrobium alkaliphilum</name>
    <dbReference type="NCBI Taxonomy" id="1526571"/>
    <lineage>
        <taxon>Bacteria</taxon>
        <taxon>Pseudomonadati</taxon>
        <taxon>Pseudomonadota</taxon>
        <taxon>Gammaproteobacteria</taxon>
        <taxon>Alteromonadales</taxon>
        <taxon>Alteromonadaceae</taxon>
        <taxon>Lacimicrobium</taxon>
    </lineage>
</organism>
<feature type="chain" id="PRO_5046849072" description="Sortilin N-terminal domain-containing protein" evidence="1">
    <location>
        <begin position="18"/>
        <end position="354"/>
    </location>
</feature>
<dbReference type="InterPro" id="IPR015943">
    <property type="entry name" value="WD40/YVTN_repeat-like_dom_sf"/>
</dbReference>
<gene>
    <name evidence="2" type="ORF">GCM10011357_04070</name>
</gene>
<protein>
    <recommendedName>
        <fullName evidence="4">Sortilin N-terminal domain-containing protein</fullName>
    </recommendedName>
</protein>
<dbReference type="CDD" id="cd15482">
    <property type="entry name" value="Sialidase_non-viral"/>
    <property type="match status" value="1"/>
</dbReference>